<dbReference type="Pfam" id="PF01047">
    <property type="entry name" value="MarR"/>
    <property type="match status" value="1"/>
</dbReference>
<dbReference type="SMART" id="SM00347">
    <property type="entry name" value="HTH_MARR"/>
    <property type="match status" value="1"/>
</dbReference>
<gene>
    <name evidence="5" type="primary">slyA</name>
    <name evidence="5" type="ORF">GCM10009104_07830</name>
</gene>
<keyword evidence="2" id="KW-0238">DNA-binding</keyword>
<evidence type="ECO:0000259" key="4">
    <source>
        <dbReference type="PROSITE" id="PS50995"/>
    </source>
</evidence>
<evidence type="ECO:0000256" key="1">
    <source>
        <dbReference type="ARBA" id="ARBA00023015"/>
    </source>
</evidence>
<dbReference type="EMBL" id="BAAAET010000001">
    <property type="protein sequence ID" value="GAA0684818.1"/>
    <property type="molecule type" value="Genomic_DNA"/>
</dbReference>
<dbReference type="InterPro" id="IPR036390">
    <property type="entry name" value="WH_DNA-bd_sf"/>
</dbReference>
<keyword evidence="6" id="KW-1185">Reference proteome</keyword>
<evidence type="ECO:0000313" key="5">
    <source>
        <dbReference type="EMBL" id="GAA0684818.1"/>
    </source>
</evidence>
<dbReference type="InterPro" id="IPR036388">
    <property type="entry name" value="WH-like_DNA-bd_sf"/>
</dbReference>
<dbReference type="PROSITE" id="PS50995">
    <property type="entry name" value="HTH_MARR_2"/>
    <property type="match status" value="1"/>
</dbReference>
<dbReference type="PANTHER" id="PTHR42756">
    <property type="entry name" value="TRANSCRIPTIONAL REGULATOR, MARR"/>
    <property type="match status" value="1"/>
</dbReference>
<organism evidence="5 6">
    <name type="scientific">Marinobacterium maritimum</name>
    <dbReference type="NCBI Taxonomy" id="500162"/>
    <lineage>
        <taxon>Bacteria</taxon>
        <taxon>Pseudomonadati</taxon>
        <taxon>Pseudomonadota</taxon>
        <taxon>Gammaproteobacteria</taxon>
        <taxon>Oceanospirillales</taxon>
        <taxon>Oceanospirillaceae</taxon>
        <taxon>Marinobacterium</taxon>
    </lineage>
</organism>
<reference evidence="5 6" key="1">
    <citation type="journal article" date="2019" name="Int. J. Syst. Evol. Microbiol.">
        <title>The Global Catalogue of Microorganisms (GCM) 10K type strain sequencing project: providing services to taxonomists for standard genome sequencing and annotation.</title>
        <authorList>
            <consortium name="The Broad Institute Genomics Platform"/>
            <consortium name="The Broad Institute Genome Sequencing Center for Infectious Disease"/>
            <person name="Wu L."/>
            <person name="Ma J."/>
        </authorList>
    </citation>
    <scope>NUCLEOTIDE SEQUENCE [LARGE SCALE GENOMIC DNA]</scope>
    <source>
        <strain evidence="5 6">JCM 15134</strain>
    </source>
</reference>
<keyword evidence="3" id="KW-0804">Transcription</keyword>
<sequence length="158" mass="18002">MSANKPQLYESLEPSLGVFLGRVFRHWRSAVNKAVAHLGMTESRWTALMLLKKTGEGCTQQALAKSLMIELPSLTRTIKQLQEQGLIERRPDPNDRRAHCLWLTDSGREMVDELAGYILAIRREMYEGLSDEQLNVFADVLLRMEVNAQNCLTKLEEA</sequence>
<dbReference type="PRINTS" id="PR00598">
    <property type="entry name" value="HTHMARR"/>
</dbReference>
<evidence type="ECO:0000256" key="2">
    <source>
        <dbReference type="ARBA" id="ARBA00023125"/>
    </source>
</evidence>
<evidence type="ECO:0000256" key="3">
    <source>
        <dbReference type="ARBA" id="ARBA00023163"/>
    </source>
</evidence>
<dbReference type="Proteomes" id="UP001499915">
    <property type="component" value="Unassembled WGS sequence"/>
</dbReference>
<dbReference type="Gene3D" id="1.10.10.10">
    <property type="entry name" value="Winged helix-like DNA-binding domain superfamily/Winged helix DNA-binding domain"/>
    <property type="match status" value="1"/>
</dbReference>
<evidence type="ECO:0000313" key="6">
    <source>
        <dbReference type="Proteomes" id="UP001499915"/>
    </source>
</evidence>
<proteinExistence type="predicted"/>
<name>A0ABN1I458_9GAMM</name>
<dbReference type="PANTHER" id="PTHR42756:SF1">
    <property type="entry name" value="TRANSCRIPTIONAL REPRESSOR OF EMRAB OPERON"/>
    <property type="match status" value="1"/>
</dbReference>
<dbReference type="RefSeq" id="WP_343802593.1">
    <property type="nucleotide sequence ID" value="NZ_BAAAET010000001.1"/>
</dbReference>
<accession>A0ABN1I458</accession>
<comment type="caution">
    <text evidence="5">The sequence shown here is derived from an EMBL/GenBank/DDBJ whole genome shotgun (WGS) entry which is preliminary data.</text>
</comment>
<keyword evidence="1" id="KW-0805">Transcription regulation</keyword>
<protein>
    <submittedName>
        <fullName evidence="5">Transcriptional regulator SlyA</fullName>
    </submittedName>
</protein>
<dbReference type="SUPFAM" id="SSF46785">
    <property type="entry name" value="Winged helix' DNA-binding domain"/>
    <property type="match status" value="1"/>
</dbReference>
<feature type="domain" description="HTH marR-type" evidence="4">
    <location>
        <begin position="13"/>
        <end position="146"/>
    </location>
</feature>
<dbReference type="InterPro" id="IPR000835">
    <property type="entry name" value="HTH_MarR-typ"/>
</dbReference>